<dbReference type="STRING" id="130081.M2X7P0"/>
<dbReference type="Pfam" id="PF12937">
    <property type="entry name" value="F-box-like"/>
    <property type="match status" value="1"/>
</dbReference>
<dbReference type="SUPFAM" id="SSF81383">
    <property type="entry name" value="F-box domain"/>
    <property type="match status" value="1"/>
</dbReference>
<dbReference type="InterPro" id="IPR027267">
    <property type="entry name" value="AH/BAR_dom_sf"/>
</dbReference>
<dbReference type="EMBL" id="KB454485">
    <property type="protein sequence ID" value="EME32550.1"/>
    <property type="molecule type" value="Genomic_DNA"/>
</dbReference>
<dbReference type="Gene3D" id="3.80.10.10">
    <property type="entry name" value="Ribonuclease Inhibitor"/>
    <property type="match status" value="2"/>
</dbReference>
<gene>
    <name evidence="2" type="ORF">Gasu_03230</name>
</gene>
<accession>M2X7P0</accession>
<protein>
    <recommendedName>
        <fullName evidence="1">F-box domain-containing protein</fullName>
    </recommendedName>
</protein>
<sequence length="1117" mass="126734">MSFVPGSILSHDTRVTFRKLKEAVSGRTQESIESDIAYISMMKRVRSLSVVTNLLESCLEDELKQKKSSWTDLEKCWELMQLAIEEIARVDKGVDADVCSNRNLVENEDLREFERMPDLLCKQATFEENCKANSYESDAVSRNSNTAKVIDESEFPSNPTAKSAFPEFTQSYSEHSQDVSPRCLRSKRSSFSLLPNSPDQILSDEATKSFSSNEPSKDSHSLSKNKCFSRENTGLRNTSDNIIYHKEAFELHVAGAVSSFRKARLNLFNSESEASNTNCSFNQRSSVKLVKNDSLSDTLSEGDLNVSCDKYTHGLETKAKHKNFWLSFLPSYEEAIMVRNTKENSPKLSSENDSEWEAVSQQSIHNEAEHSAVAVAFRNPSKILISHGSSSLYSNTEKILLLLRQLREAFEILNASHKKRERLRLHWEDREHRWKKLSSRMQQNSSKAELERGKRWEEKARRAKRDLEHATRRIYSIVNRIEILHVPVFTGALCEILRIYMTISDAMNNGMKSLRLFLQEEDFTLKRSETRSNGIHERSSVVNRTHELLLSRHSSTMDFADEAKTETSFYRSVSPIVSPRGLEFENSKTEGYFPVSDREKEITLNNIPEEILAQIFKYLSIQERAVVAQVCKSFYGACNRGELWRKVILQSRFPSDSEPGSKLSTATLLEPFFRLHGTHIRRIEYFQACSRFAGSVPLQLIAQHCINLEAELILNDAPPGSVTNELLLDIFCRAGSCLRDVELNYCNLVANASLKSLAAFCPKLERFVVRSDCLSGRSREMSTNMTSSGIHSILAHCEQLKEISVPLLLCERNLSLITERCHFLTNIHIEDPPPFRHSISANAVASEHISDTDDEYVAPRSETWHKLLEKFPNLLFTLSIEIDLSEPVSVNSPQREGIRARTGWSFEDFVETFGNRATAVTHLFIYFVCVREGITFGGIGKLFSCVANGFPRLEELRVENLDSFPMNGCSGSSLSSIDEGFVGLITNCKFLSQVSLVNFPFASHVLLYLLKLRGMQLTTLSLGLRDLYEHTGSLASKCTVEESKIPSILLAIGQFAPFLKQLCITDSEHLSRVILKNVMAKLKSLEKLIISNCRRIKQDDIDEISKRYFWVTISYVG</sequence>
<feature type="domain" description="F-box" evidence="1">
    <location>
        <begin position="601"/>
        <end position="647"/>
    </location>
</feature>
<organism evidence="2 3">
    <name type="scientific">Galdieria sulphuraria</name>
    <name type="common">Red alga</name>
    <dbReference type="NCBI Taxonomy" id="130081"/>
    <lineage>
        <taxon>Eukaryota</taxon>
        <taxon>Rhodophyta</taxon>
        <taxon>Bangiophyceae</taxon>
        <taxon>Galdieriales</taxon>
        <taxon>Galdieriaceae</taxon>
        <taxon>Galdieria</taxon>
    </lineage>
</organism>
<dbReference type="InterPro" id="IPR032675">
    <property type="entry name" value="LRR_dom_sf"/>
</dbReference>
<dbReference type="InterPro" id="IPR001810">
    <property type="entry name" value="F-box_dom"/>
</dbReference>
<dbReference type="SMART" id="SM00256">
    <property type="entry name" value="FBOX"/>
    <property type="match status" value="1"/>
</dbReference>
<dbReference type="AlphaFoldDB" id="M2X7P0"/>
<dbReference type="Proteomes" id="UP000030680">
    <property type="component" value="Unassembled WGS sequence"/>
</dbReference>
<keyword evidence="3" id="KW-1185">Reference proteome</keyword>
<dbReference type="PROSITE" id="PS50181">
    <property type="entry name" value="FBOX"/>
    <property type="match status" value="1"/>
</dbReference>
<dbReference type="InterPro" id="IPR036047">
    <property type="entry name" value="F-box-like_dom_sf"/>
</dbReference>
<dbReference type="SUPFAM" id="SSF52047">
    <property type="entry name" value="RNI-like"/>
    <property type="match status" value="1"/>
</dbReference>
<evidence type="ECO:0000313" key="3">
    <source>
        <dbReference type="Proteomes" id="UP000030680"/>
    </source>
</evidence>
<dbReference type="GeneID" id="17091119"/>
<reference evidence="3" key="1">
    <citation type="journal article" date="2013" name="Science">
        <title>Gene transfer from bacteria and archaea facilitated evolution of an extremophilic eukaryote.</title>
        <authorList>
            <person name="Schonknecht G."/>
            <person name="Chen W.H."/>
            <person name="Ternes C.M."/>
            <person name="Barbier G.G."/>
            <person name="Shrestha R.P."/>
            <person name="Stanke M."/>
            <person name="Brautigam A."/>
            <person name="Baker B.J."/>
            <person name="Banfield J.F."/>
            <person name="Garavito R.M."/>
            <person name="Carr K."/>
            <person name="Wilkerson C."/>
            <person name="Rensing S.A."/>
            <person name="Gagneul D."/>
            <person name="Dickenson N.E."/>
            <person name="Oesterhelt C."/>
            <person name="Lercher M.J."/>
            <person name="Weber A.P."/>
        </authorList>
    </citation>
    <scope>NUCLEOTIDE SEQUENCE [LARGE SCALE GENOMIC DNA]</scope>
    <source>
        <strain evidence="3">074W</strain>
    </source>
</reference>
<dbReference type="Gene3D" id="1.20.1270.60">
    <property type="entry name" value="Arfaptin homology (AH) domain/BAR domain"/>
    <property type="match status" value="1"/>
</dbReference>
<dbReference type="Gene3D" id="1.20.1280.50">
    <property type="match status" value="1"/>
</dbReference>
<dbReference type="RefSeq" id="XP_005709070.1">
    <property type="nucleotide sequence ID" value="XM_005709013.1"/>
</dbReference>
<name>M2X7P0_GALSU</name>
<evidence type="ECO:0000313" key="2">
    <source>
        <dbReference type="EMBL" id="EME32550.1"/>
    </source>
</evidence>
<dbReference type="OrthoDB" id="3219396at2759"/>
<evidence type="ECO:0000259" key="1">
    <source>
        <dbReference type="PROSITE" id="PS50181"/>
    </source>
</evidence>
<dbReference type="PANTHER" id="PTHR16134:SF119">
    <property type="entry name" value="AT02038P-RELATED"/>
    <property type="match status" value="1"/>
</dbReference>
<dbReference type="PANTHER" id="PTHR16134">
    <property type="entry name" value="F-BOX/TPR REPEAT PROTEIN POF3"/>
    <property type="match status" value="1"/>
</dbReference>
<proteinExistence type="predicted"/>
<dbReference type="Gramene" id="EME32550">
    <property type="protein sequence ID" value="EME32550"/>
    <property type="gene ID" value="Gasu_03230"/>
</dbReference>